<name>A0A3P9C4P7_9CICH</name>
<evidence type="ECO:0000313" key="6">
    <source>
        <dbReference type="Proteomes" id="UP000265160"/>
    </source>
</evidence>
<dbReference type="SUPFAM" id="SSF48264">
    <property type="entry name" value="Cytochrome P450"/>
    <property type="match status" value="1"/>
</dbReference>
<evidence type="ECO:0000256" key="2">
    <source>
        <dbReference type="ARBA" id="ARBA00010617"/>
    </source>
</evidence>
<comment type="cofactor">
    <cofactor evidence="1">
        <name>heme</name>
        <dbReference type="ChEBI" id="CHEBI:30413"/>
    </cofactor>
</comment>
<evidence type="ECO:0000313" key="5">
    <source>
        <dbReference type="Ensembl" id="ENSMZEP00005017014.1"/>
    </source>
</evidence>
<accession>A0A3P9C4P7</accession>
<dbReference type="PANTHER" id="PTHR24300:SF319">
    <property type="entry name" value="CYTOCHROME P450, FAMILY 2, SUBFAMILY AC, POLYPEPTIDE 1"/>
    <property type="match status" value="1"/>
</dbReference>
<dbReference type="InterPro" id="IPR050182">
    <property type="entry name" value="Cytochrome_P450_fam2"/>
</dbReference>
<dbReference type="Pfam" id="PF00067">
    <property type="entry name" value="p450"/>
    <property type="match status" value="1"/>
</dbReference>
<keyword evidence="3" id="KW-0479">Metal-binding</keyword>
<dbReference type="GO" id="GO:0006082">
    <property type="term" value="P:organic acid metabolic process"/>
    <property type="evidence" value="ECO:0007669"/>
    <property type="project" value="TreeGrafter"/>
</dbReference>
<dbReference type="GeneTree" id="ENSGT00940000162649"/>
<reference evidence="5" key="3">
    <citation type="submission" date="2025-09" db="UniProtKB">
        <authorList>
            <consortium name="Ensembl"/>
        </authorList>
    </citation>
    <scope>IDENTIFICATION</scope>
</reference>
<protein>
    <submittedName>
        <fullName evidence="5">Uncharacterized protein</fullName>
    </submittedName>
</protein>
<dbReference type="InterPro" id="IPR001128">
    <property type="entry name" value="Cyt_P450"/>
</dbReference>
<reference evidence="5 6" key="1">
    <citation type="journal article" date="2014" name="Nature">
        <title>The genomic substrate for adaptive radiation in African cichlid fish.</title>
        <authorList>
            <person name="Brawand D."/>
            <person name="Wagner C.E."/>
            <person name="Li Y.I."/>
            <person name="Malinsky M."/>
            <person name="Keller I."/>
            <person name="Fan S."/>
            <person name="Simakov O."/>
            <person name="Ng A.Y."/>
            <person name="Lim Z.W."/>
            <person name="Bezault E."/>
            <person name="Turner-Maier J."/>
            <person name="Johnson J."/>
            <person name="Alcazar R."/>
            <person name="Noh H.J."/>
            <person name="Russell P."/>
            <person name="Aken B."/>
            <person name="Alfoldi J."/>
            <person name="Amemiya C."/>
            <person name="Azzouzi N."/>
            <person name="Baroiller J.F."/>
            <person name="Barloy-Hubler F."/>
            <person name="Berlin A."/>
            <person name="Bloomquist R."/>
            <person name="Carleton K.L."/>
            <person name="Conte M.A."/>
            <person name="D'Cotta H."/>
            <person name="Eshel O."/>
            <person name="Gaffney L."/>
            <person name="Galibert F."/>
            <person name="Gante H.F."/>
            <person name="Gnerre S."/>
            <person name="Greuter L."/>
            <person name="Guyon R."/>
            <person name="Haddad N.S."/>
            <person name="Haerty W."/>
            <person name="Harris R.M."/>
            <person name="Hofmann H.A."/>
            <person name="Hourlier T."/>
            <person name="Hulata G."/>
            <person name="Jaffe D.B."/>
            <person name="Lara M."/>
            <person name="Lee A.P."/>
            <person name="MacCallum I."/>
            <person name="Mwaiko S."/>
            <person name="Nikaido M."/>
            <person name="Nishihara H."/>
            <person name="Ozouf-Costaz C."/>
            <person name="Penman D.J."/>
            <person name="Przybylski D."/>
            <person name="Rakotomanga M."/>
            <person name="Renn S.C.P."/>
            <person name="Ribeiro F.J."/>
            <person name="Ron M."/>
            <person name="Salzburger W."/>
            <person name="Sanchez-Pulido L."/>
            <person name="Santos M.E."/>
            <person name="Searle S."/>
            <person name="Sharpe T."/>
            <person name="Swofford R."/>
            <person name="Tan F.J."/>
            <person name="Williams L."/>
            <person name="Young S."/>
            <person name="Yin S."/>
            <person name="Okada N."/>
            <person name="Kocher T.D."/>
            <person name="Miska E.A."/>
            <person name="Lander E.S."/>
            <person name="Venkatesh B."/>
            <person name="Fernald R.D."/>
            <person name="Meyer A."/>
            <person name="Ponting C.P."/>
            <person name="Streelman J.T."/>
            <person name="Lindblad-Toh K."/>
            <person name="Seehausen O."/>
            <person name="Di Palma F."/>
        </authorList>
    </citation>
    <scope>NUCLEOTIDE SEQUENCE</scope>
</reference>
<evidence type="ECO:0000256" key="1">
    <source>
        <dbReference type="ARBA" id="ARBA00001971"/>
    </source>
</evidence>
<dbReference type="InterPro" id="IPR002401">
    <property type="entry name" value="Cyt_P450_E_grp-I"/>
</dbReference>
<keyword evidence="4" id="KW-0408">Iron</keyword>
<dbReference type="Ensembl" id="ENSMZET00005017558.1">
    <property type="protein sequence ID" value="ENSMZEP00005017014.1"/>
    <property type="gene ID" value="ENSMZEG00005012779.1"/>
</dbReference>
<dbReference type="GO" id="GO:0005737">
    <property type="term" value="C:cytoplasm"/>
    <property type="evidence" value="ECO:0007669"/>
    <property type="project" value="TreeGrafter"/>
</dbReference>
<proteinExistence type="inferred from homology"/>
<keyword evidence="6" id="KW-1185">Reference proteome</keyword>
<dbReference type="AlphaFoldDB" id="A0A3P9C4P7"/>
<evidence type="ECO:0000256" key="3">
    <source>
        <dbReference type="ARBA" id="ARBA00022723"/>
    </source>
</evidence>
<dbReference type="InterPro" id="IPR036396">
    <property type="entry name" value="Cyt_P450_sf"/>
</dbReference>
<sequence>MDILALTVFLLFYLHSSNIFHTQKDGKEPPGPTPLPLIGNLLQLDLKRIYVTLVNVTGSYCVFLLSKKYGSIFTIYLGTKKVVFLLGYNTVKEALVDYAEAFGERDPIPIMDELFRGQGE</sequence>
<dbReference type="Proteomes" id="UP000265160">
    <property type="component" value="LG15"/>
</dbReference>
<dbReference type="GO" id="GO:0005506">
    <property type="term" value="F:iron ion binding"/>
    <property type="evidence" value="ECO:0007669"/>
    <property type="project" value="InterPro"/>
</dbReference>
<organism evidence="5 6">
    <name type="scientific">Maylandia zebra</name>
    <name type="common">zebra mbuna</name>
    <dbReference type="NCBI Taxonomy" id="106582"/>
    <lineage>
        <taxon>Eukaryota</taxon>
        <taxon>Metazoa</taxon>
        <taxon>Chordata</taxon>
        <taxon>Craniata</taxon>
        <taxon>Vertebrata</taxon>
        <taxon>Euteleostomi</taxon>
        <taxon>Actinopterygii</taxon>
        <taxon>Neopterygii</taxon>
        <taxon>Teleostei</taxon>
        <taxon>Neoteleostei</taxon>
        <taxon>Acanthomorphata</taxon>
        <taxon>Ovalentaria</taxon>
        <taxon>Cichlomorphae</taxon>
        <taxon>Cichliformes</taxon>
        <taxon>Cichlidae</taxon>
        <taxon>African cichlids</taxon>
        <taxon>Pseudocrenilabrinae</taxon>
        <taxon>Haplochromini</taxon>
        <taxon>Maylandia</taxon>
        <taxon>Maylandia zebra complex</taxon>
    </lineage>
</organism>
<dbReference type="Gene3D" id="1.10.630.10">
    <property type="entry name" value="Cytochrome P450"/>
    <property type="match status" value="1"/>
</dbReference>
<dbReference type="GO" id="GO:0020037">
    <property type="term" value="F:heme binding"/>
    <property type="evidence" value="ECO:0007669"/>
    <property type="project" value="InterPro"/>
</dbReference>
<comment type="similarity">
    <text evidence="2">Belongs to the cytochrome P450 family.</text>
</comment>
<dbReference type="STRING" id="106582.ENSMZEP00005017014"/>
<dbReference type="PRINTS" id="PR00463">
    <property type="entry name" value="EP450I"/>
</dbReference>
<dbReference type="GO" id="GO:0016712">
    <property type="term" value="F:oxidoreductase activity, acting on paired donors, with incorporation or reduction of molecular oxygen, reduced flavin or flavoprotein as one donor, and incorporation of one atom of oxygen"/>
    <property type="evidence" value="ECO:0007669"/>
    <property type="project" value="TreeGrafter"/>
</dbReference>
<dbReference type="GO" id="GO:0006805">
    <property type="term" value="P:xenobiotic metabolic process"/>
    <property type="evidence" value="ECO:0007669"/>
    <property type="project" value="TreeGrafter"/>
</dbReference>
<reference evidence="5" key="2">
    <citation type="submission" date="2025-08" db="UniProtKB">
        <authorList>
            <consortium name="Ensembl"/>
        </authorList>
    </citation>
    <scope>IDENTIFICATION</scope>
</reference>
<evidence type="ECO:0000256" key="4">
    <source>
        <dbReference type="ARBA" id="ARBA00023004"/>
    </source>
</evidence>
<dbReference type="PANTHER" id="PTHR24300">
    <property type="entry name" value="CYTOCHROME P450 508A4-RELATED"/>
    <property type="match status" value="1"/>
</dbReference>